<keyword evidence="8 12" id="KW-0235">DNA replication</keyword>
<dbReference type="GO" id="GO:0003899">
    <property type="term" value="F:DNA-directed RNA polymerase activity"/>
    <property type="evidence" value="ECO:0007669"/>
    <property type="project" value="InterPro"/>
</dbReference>
<keyword evidence="14" id="KW-1185">Reference proteome</keyword>
<evidence type="ECO:0000256" key="9">
    <source>
        <dbReference type="ARBA" id="ARBA00022723"/>
    </source>
</evidence>
<dbReference type="PANTHER" id="PTHR10536">
    <property type="entry name" value="DNA PRIMASE SMALL SUBUNIT"/>
    <property type="match status" value="1"/>
</dbReference>
<dbReference type="OrthoDB" id="19606at2759"/>
<dbReference type="GO" id="GO:0046872">
    <property type="term" value="F:metal ion binding"/>
    <property type="evidence" value="ECO:0007669"/>
    <property type="project" value="UniProtKB-KW"/>
</dbReference>
<gene>
    <name evidence="13" type="ORF">NEZAVI_LOCUS11179</name>
</gene>
<protein>
    <recommendedName>
        <fullName evidence="12">DNA primase</fullName>
        <ecNumber evidence="12">2.7.7.-</ecNumber>
    </recommendedName>
</protein>
<evidence type="ECO:0000256" key="1">
    <source>
        <dbReference type="ARBA" id="ARBA00001936"/>
    </source>
</evidence>
<dbReference type="GO" id="GO:0005658">
    <property type="term" value="C:alpha DNA polymerase:primase complex"/>
    <property type="evidence" value="ECO:0007669"/>
    <property type="project" value="UniProtKB-ARBA"/>
</dbReference>
<dbReference type="GO" id="GO:0006270">
    <property type="term" value="P:DNA replication initiation"/>
    <property type="evidence" value="ECO:0007669"/>
    <property type="project" value="UniProtKB-ARBA"/>
</dbReference>
<dbReference type="NCBIfam" id="TIGR00335">
    <property type="entry name" value="primase_sml"/>
    <property type="match status" value="1"/>
</dbReference>
<evidence type="ECO:0000256" key="10">
    <source>
        <dbReference type="ARBA" id="ARBA00022833"/>
    </source>
</evidence>
<evidence type="ECO:0000256" key="3">
    <source>
        <dbReference type="ARBA" id="ARBA00009762"/>
    </source>
</evidence>
<evidence type="ECO:0000313" key="13">
    <source>
        <dbReference type="EMBL" id="CAH1402337.1"/>
    </source>
</evidence>
<dbReference type="EC" id="2.7.7.-" evidence="12"/>
<evidence type="ECO:0000256" key="11">
    <source>
        <dbReference type="ARBA" id="ARBA00023163"/>
    </source>
</evidence>
<keyword evidence="6 12" id="KW-0808">Transferase</keyword>
<keyword evidence="4 12" id="KW-0240">DNA-directed RNA polymerase</keyword>
<accession>A0A9P0HID4</accession>
<dbReference type="GO" id="GO:0006269">
    <property type="term" value="P:DNA replication, synthesis of primer"/>
    <property type="evidence" value="ECO:0007669"/>
    <property type="project" value="UniProtKB-KW"/>
</dbReference>
<evidence type="ECO:0000256" key="7">
    <source>
        <dbReference type="ARBA" id="ARBA00022695"/>
    </source>
</evidence>
<dbReference type="EMBL" id="OV725081">
    <property type="protein sequence ID" value="CAH1402337.1"/>
    <property type="molecule type" value="Genomic_DNA"/>
</dbReference>
<name>A0A9P0HID4_NEZVI</name>
<dbReference type="AlphaFoldDB" id="A0A9P0HID4"/>
<dbReference type="FunFam" id="3.90.920.10:FF:000001">
    <property type="entry name" value="DNA primase"/>
    <property type="match status" value="1"/>
</dbReference>
<evidence type="ECO:0000256" key="12">
    <source>
        <dbReference type="RuleBase" id="RU003514"/>
    </source>
</evidence>
<dbReference type="InterPro" id="IPR002755">
    <property type="entry name" value="DNA_primase_S"/>
</dbReference>
<evidence type="ECO:0000313" key="14">
    <source>
        <dbReference type="Proteomes" id="UP001152798"/>
    </source>
</evidence>
<comment type="cofactor">
    <cofactor evidence="1">
        <name>Mn(2+)</name>
        <dbReference type="ChEBI" id="CHEBI:29035"/>
    </cofactor>
</comment>
<evidence type="ECO:0000256" key="6">
    <source>
        <dbReference type="ARBA" id="ARBA00022679"/>
    </source>
</evidence>
<reference evidence="13" key="1">
    <citation type="submission" date="2022-01" db="EMBL/GenBank/DDBJ databases">
        <authorList>
            <person name="King R."/>
        </authorList>
    </citation>
    <scope>NUCLEOTIDE SEQUENCE</scope>
</reference>
<organism evidence="13 14">
    <name type="scientific">Nezara viridula</name>
    <name type="common">Southern green stink bug</name>
    <name type="synonym">Cimex viridulus</name>
    <dbReference type="NCBI Taxonomy" id="85310"/>
    <lineage>
        <taxon>Eukaryota</taxon>
        <taxon>Metazoa</taxon>
        <taxon>Ecdysozoa</taxon>
        <taxon>Arthropoda</taxon>
        <taxon>Hexapoda</taxon>
        <taxon>Insecta</taxon>
        <taxon>Pterygota</taxon>
        <taxon>Neoptera</taxon>
        <taxon>Paraneoptera</taxon>
        <taxon>Hemiptera</taxon>
        <taxon>Heteroptera</taxon>
        <taxon>Panheteroptera</taxon>
        <taxon>Pentatomomorpha</taxon>
        <taxon>Pentatomoidea</taxon>
        <taxon>Pentatomidae</taxon>
        <taxon>Pentatominae</taxon>
        <taxon>Nezara</taxon>
    </lineage>
</organism>
<comment type="similarity">
    <text evidence="3 12">Belongs to the eukaryotic-type primase small subunit family.</text>
</comment>
<keyword evidence="11" id="KW-0804">Transcription</keyword>
<dbReference type="Pfam" id="PF01896">
    <property type="entry name" value="DNA_primase_S"/>
    <property type="match status" value="1"/>
</dbReference>
<keyword evidence="7" id="KW-0548">Nucleotidyltransferase</keyword>
<dbReference type="Proteomes" id="UP001152798">
    <property type="component" value="Chromosome 5"/>
</dbReference>
<evidence type="ECO:0000256" key="2">
    <source>
        <dbReference type="ARBA" id="ARBA00001946"/>
    </source>
</evidence>
<keyword evidence="9" id="KW-0479">Metal-binding</keyword>
<proteinExistence type="inferred from homology"/>
<dbReference type="SUPFAM" id="SSF56747">
    <property type="entry name" value="Prim-pol domain"/>
    <property type="match status" value="1"/>
</dbReference>
<evidence type="ECO:0000256" key="4">
    <source>
        <dbReference type="ARBA" id="ARBA00022478"/>
    </source>
</evidence>
<keyword evidence="10" id="KW-0862">Zinc</keyword>
<evidence type="ECO:0000256" key="8">
    <source>
        <dbReference type="ARBA" id="ARBA00022705"/>
    </source>
</evidence>
<keyword evidence="5 12" id="KW-0639">Primosome</keyword>
<dbReference type="CDD" id="cd04860">
    <property type="entry name" value="AE_Prim_S"/>
    <property type="match status" value="1"/>
</dbReference>
<dbReference type="Gene3D" id="3.90.920.10">
    <property type="entry name" value="DNA primase, PRIM domain"/>
    <property type="match status" value="1"/>
</dbReference>
<dbReference type="InterPro" id="IPR014052">
    <property type="entry name" value="DNA_primase_ssu_euk/arc"/>
</dbReference>
<comment type="cofactor">
    <cofactor evidence="2">
        <name>Mg(2+)</name>
        <dbReference type="ChEBI" id="CHEBI:18420"/>
    </cofactor>
</comment>
<sequence length="410" mass="47680">MVQFSVEQLPELLAVYYKRLFPYELYHRWLSYGQVNPNSFCNREMSFTLAGEVYIRYQSFDKIEDFEKELIKKIPEKIDIGAIYNVKPRQKRMASTFEVEEKELVFDIDMTDYDSVRTCCSDANVCSKCWKFMAIATRILDAALREDFGFNHILWVFSGRRGIHCWVCDEVARKLDSKVRSDVAEYLQLLTREDHTGKIAHLNSEKIHPSIRRALDIIEKDFESACVECQDILGTPSRMNSVLAMMEDGLRQEVETAWETTNTSLERWTVFKKIFNAQQASNKLKKRNKNLIDELMLHFSYPRLDINVTKGSNHLLKSPFCIHPKTGKVCIPFNPSAVSSFDPNAVPTISDLVEEIQQFDAKQGEAIKKGMKNYRKTSMYKSIQVFEEFLRKLEESWKSKYGGSVESMDF</sequence>
<evidence type="ECO:0000256" key="5">
    <source>
        <dbReference type="ARBA" id="ARBA00022515"/>
    </source>
</evidence>